<comment type="similarity">
    <text evidence="2">Belongs to the archaeal-type GPI family.</text>
</comment>
<dbReference type="PATRIC" id="fig|1339349.3.peg.653"/>
<evidence type="ECO:0000313" key="8">
    <source>
        <dbReference type="EMBL" id="KDS57260.1"/>
    </source>
</evidence>
<dbReference type="InterPro" id="IPR010551">
    <property type="entry name" value="G6P_isomerase_prok"/>
</dbReference>
<proteinExistence type="inferred from homology"/>
<evidence type="ECO:0000256" key="5">
    <source>
        <dbReference type="ARBA" id="ARBA00023152"/>
    </source>
</evidence>
<evidence type="ECO:0000256" key="4">
    <source>
        <dbReference type="ARBA" id="ARBA00022432"/>
    </source>
</evidence>
<dbReference type="GO" id="GO:0006094">
    <property type="term" value="P:gluconeogenesis"/>
    <property type="evidence" value="ECO:0007669"/>
    <property type="project" value="UniProtKB-KW"/>
</dbReference>
<dbReference type="Gene3D" id="2.60.120.10">
    <property type="entry name" value="Jelly Rolls"/>
    <property type="match status" value="1"/>
</dbReference>
<dbReference type="GO" id="GO:0005737">
    <property type="term" value="C:cytoplasm"/>
    <property type="evidence" value="ECO:0007669"/>
    <property type="project" value="InterPro"/>
</dbReference>
<dbReference type="GO" id="GO:0004347">
    <property type="term" value="F:glucose-6-phosphate isomerase activity"/>
    <property type="evidence" value="ECO:0007669"/>
    <property type="project" value="UniProtKB-EC"/>
</dbReference>
<gene>
    <name evidence="8" type="primary">pgiA</name>
    <name evidence="8" type="ORF">M094_3825</name>
</gene>
<dbReference type="GeneID" id="99751103"/>
<dbReference type="UniPathway" id="UPA00109">
    <property type="reaction ID" value="UER00181"/>
</dbReference>
<dbReference type="SUPFAM" id="SSF51182">
    <property type="entry name" value="RmlC-like cupins"/>
    <property type="match status" value="1"/>
</dbReference>
<evidence type="ECO:0000259" key="7">
    <source>
        <dbReference type="Pfam" id="PF06560"/>
    </source>
</evidence>
<dbReference type="InterPro" id="IPR014710">
    <property type="entry name" value="RmlC-like_jellyroll"/>
</dbReference>
<evidence type="ECO:0000256" key="6">
    <source>
        <dbReference type="ARBA" id="ARBA00029321"/>
    </source>
</evidence>
<dbReference type="RefSeq" id="WP_009037083.1">
    <property type="nucleotide sequence ID" value="NZ_JNHN01000082.1"/>
</dbReference>
<dbReference type="EC" id="5.3.1.9" evidence="3"/>
<keyword evidence="5" id="KW-0324">Glycolysis</keyword>
<comment type="caution">
    <text evidence="8">The sequence shown here is derived from an EMBL/GenBank/DDBJ whole genome shotgun (WGS) entry which is preliminary data.</text>
</comment>
<organism evidence="8 9">
    <name type="scientific">Bacteroides uniformis str. 3978 T3 ii</name>
    <dbReference type="NCBI Taxonomy" id="1339349"/>
    <lineage>
        <taxon>Bacteria</taxon>
        <taxon>Pseudomonadati</taxon>
        <taxon>Bacteroidota</taxon>
        <taxon>Bacteroidia</taxon>
        <taxon>Bacteroidales</taxon>
        <taxon>Bacteroidaceae</taxon>
        <taxon>Bacteroides</taxon>
    </lineage>
</organism>
<evidence type="ECO:0000256" key="3">
    <source>
        <dbReference type="ARBA" id="ARBA00011952"/>
    </source>
</evidence>
<dbReference type="AlphaFoldDB" id="A0A078S8J4"/>
<evidence type="ECO:0000256" key="1">
    <source>
        <dbReference type="ARBA" id="ARBA00004926"/>
    </source>
</evidence>
<dbReference type="InterPro" id="IPR011051">
    <property type="entry name" value="RmlC_Cupin_sf"/>
</dbReference>
<protein>
    <recommendedName>
        <fullName evidence="3">glucose-6-phosphate isomerase</fullName>
        <ecNumber evidence="3">5.3.1.9</ecNumber>
    </recommendedName>
</protein>
<dbReference type="GO" id="GO:0006096">
    <property type="term" value="P:glycolytic process"/>
    <property type="evidence" value="ECO:0007669"/>
    <property type="project" value="UniProtKB-UniPathway"/>
</dbReference>
<dbReference type="Pfam" id="PF06560">
    <property type="entry name" value="GPI"/>
    <property type="match status" value="1"/>
</dbReference>
<keyword evidence="4" id="KW-0312">Gluconeogenesis</keyword>
<evidence type="ECO:0000313" key="9">
    <source>
        <dbReference type="Proteomes" id="UP000028013"/>
    </source>
</evidence>
<evidence type="ECO:0000256" key="2">
    <source>
        <dbReference type="ARBA" id="ARBA00006542"/>
    </source>
</evidence>
<dbReference type="CDD" id="cd02218">
    <property type="entry name" value="cupin_PGI"/>
    <property type="match status" value="1"/>
</dbReference>
<comment type="pathway">
    <text evidence="1">Carbohydrate degradation; glycolysis; D-glyceraldehyde 3-phosphate and glycerone phosphate from D-glucose: step 2/4.</text>
</comment>
<accession>A0A078S8J4</accession>
<feature type="domain" description="Glucose-6-phosphate isomerase prokaryote" evidence="7">
    <location>
        <begin position="28"/>
        <end position="170"/>
    </location>
</feature>
<reference evidence="8 9" key="1">
    <citation type="submission" date="2014-04" db="EMBL/GenBank/DDBJ databases">
        <authorList>
            <person name="Sears C."/>
            <person name="Carroll K."/>
            <person name="Sack B.R."/>
            <person name="Qadri F."/>
            <person name="Myers L.L."/>
            <person name="Chung G.-T."/>
            <person name="Escheverria P."/>
            <person name="Fraser C.M."/>
            <person name="Sadzewicz L."/>
            <person name="Shefchek K.A."/>
            <person name="Tallon L."/>
            <person name="Das S.P."/>
            <person name="Daugherty S."/>
            <person name="Mongodin E.F."/>
        </authorList>
    </citation>
    <scope>NUCLEOTIDE SEQUENCE [LARGE SCALE GENOMIC DNA]</scope>
    <source>
        <strain evidence="8 9">3978 T3 ii</strain>
    </source>
</reference>
<sequence>MNDKRTNESPLLFIKDSLIGENVKRSLKTLADLRGVFHNCEAYEQMSPDTLLYEVTCHLPVEEGTPGGLYFGITRIYPGKVGDEYFMTKGHFHANMNRGEYYWGVEGEGRLIMMDQNRRVWSERMFPGSLHYIPGGVAHRVANIGYSVLSFAACWPSDAGHDYQVILENGFSASLQCVNGNPQLIEI</sequence>
<keyword evidence="8" id="KW-0413">Isomerase</keyword>
<dbReference type="Proteomes" id="UP000028013">
    <property type="component" value="Unassembled WGS sequence"/>
</dbReference>
<dbReference type="EMBL" id="JNHN01000082">
    <property type="protein sequence ID" value="KDS57260.1"/>
    <property type="molecule type" value="Genomic_DNA"/>
</dbReference>
<comment type="catalytic activity">
    <reaction evidence="6">
        <text>alpha-D-glucose 6-phosphate = beta-D-fructose 6-phosphate</text>
        <dbReference type="Rhea" id="RHEA:11816"/>
        <dbReference type="ChEBI" id="CHEBI:57634"/>
        <dbReference type="ChEBI" id="CHEBI:58225"/>
        <dbReference type="EC" id="5.3.1.9"/>
    </reaction>
</comment>
<name>A0A078S8J4_BACUN</name>